<dbReference type="EMBL" id="CP136336">
    <property type="protein sequence ID" value="WOB05912.1"/>
    <property type="molecule type" value="Genomic_DNA"/>
</dbReference>
<reference evidence="7 8" key="1">
    <citation type="submission" date="2023-10" db="EMBL/GenBank/DDBJ databases">
        <title>Bacteria for the degradation of biodegradable plastic PBAT(Polybutylene adipate terephthalate).</title>
        <authorList>
            <person name="Weon H.-Y."/>
            <person name="Yeon J."/>
        </authorList>
    </citation>
    <scope>NUCLEOTIDE SEQUENCE [LARGE SCALE GENOMIC DNA]</scope>
    <source>
        <strain evidence="7 8">SBD 7-3</strain>
    </source>
</reference>
<evidence type="ECO:0000313" key="7">
    <source>
        <dbReference type="EMBL" id="WOB05912.1"/>
    </source>
</evidence>
<gene>
    <name evidence="7" type="ORF">RXV79_13380</name>
</gene>
<name>A0ABZ0CLQ8_9BURK</name>
<evidence type="ECO:0000256" key="2">
    <source>
        <dbReference type="ARBA" id="ARBA00022475"/>
    </source>
</evidence>
<dbReference type="Proteomes" id="UP001303946">
    <property type="component" value="Chromosome"/>
</dbReference>
<evidence type="ECO:0000256" key="3">
    <source>
        <dbReference type="ARBA" id="ARBA00022692"/>
    </source>
</evidence>
<feature type="transmembrane region" description="Helical" evidence="6">
    <location>
        <begin position="215"/>
        <end position="241"/>
    </location>
</feature>
<sequence>MSASLQNQQTSSLLDHRLDLRIAIPLLVVLAALPSVLNALGETFYIGVASRILIFALAATSLNLILGFGGMVSFGHAAFVGMGAYTVGILMQGGVVSAWVTWPAAFVVGGLFAFVIGLVSLRTQGVYFIMITLAFAQMLFYLMVSLKTWGGDDGLSLMSRSRVGLGLDLANDAQFYYVVLGVSVLAFFFIARLLNARFGHVLQGIRENETRMEALGFAVFRYKLIAFTLAGAIAGLAGALLANQGNFVSPALMQWSQSGMLMVMVILGGVGYLYGGLVGAAVFLLLEDVLVGYTIHWQFGLGAVLLAVVLLAPNGLMSLFKRKASP</sequence>
<keyword evidence="8" id="KW-1185">Reference proteome</keyword>
<keyword evidence="2" id="KW-1003">Cell membrane</keyword>
<feature type="transmembrane region" description="Helical" evidence="6">
    <location>
        <begin position="126"/>
        <end position="144"/>
    </location>
</feature>
<protein>
    <submittedName>
        <fullName evidence="7">Branched-chain amino acid ABC transporter permease</fullName>
    </submittedName>
</protein>
<evidence type="ECO:0000256" key="5">
    <source>
        <dbReference type="ARBA" id="ARBA00023136"/>
    </source>
</evidence>
<evidence type="ECO:0000256" key="1">
    <source>
        <dbReference type="ARBA" id="ARBA00004651"/>
    </source>
</evidence>
<comment type="subcellular location">
    <subcellularLocation>
        <location evidence="1">Cell membrane</location>
        <topology evidence="1">Multi-pass membrane protein</topology>
    </subcellularLocation>
</comment>
<feature type="transmembrane region" description="Helical" evidence="6">
    <location>
        <begin position="298"/>
        <end position="320"/>
    </location>
</feature>
<organism evidence="7 8">
    <name type="scientific">Piscinibacter gummiphilus</name>
    <dbReference type="NCBI Taxonomy" id="946333"/>
    <lineage>
        <taxon>Bacteria</taxon>
        <taxon>Pseudomonadati</taxon>
        <taxon>Pseudomonadota</taxon>
        <taxon>Betaproteobacteria</taxon>
        <taxon>Burkholderiales</taxon>
        <taxon>Sphaerotilaceae</taxon>
        <taxon>Piscinibacter</taxon>
    </lineage>
</organism>
<dbReference type="InterPro" id="IPR001851">
    <property type="entry name" value="ABC_transp_permease"/>
</dbReference>
<feature type="transmembrane region" description="Helical" evidence="6">
    <location>
        <begin position="52"/>
        <end position="79"/>
    </location>
</feature>
<feature type="transmembrane region" description="Helical" evidence="6">
    <location>
        <begin position="175"/>
        <end position="194"/>
    </location>
</feature>
<dbReference type="PANTHER" id="PTHR30482:SF17">
    <property type="entry name" value="ABC TRANSPORTER ATP-BINDING PROTEIN"/>
    <property type="match status" value="1"/>
</dbReference>
<keyword evidence="5 6" id="KW-0472">Membrane</keyword>
<accession>A0ABZ0CLQ8</accession>
<dbReference type="InterPro" id="IPR043428">
    <property type="entry name" value="LivM-like"/>
</dbReference>
<feature type="transmembrane region" description="Helical" evidence="6">
    <location>
        <begin position="99"/>
        <end position="119"/>
    </location>
</feature>
<proteinExistence type="predicted"/>
<keyword evidence="3 6" id="KW-0812">Transmembrane</keyword>
<feature type="transmembrane region" description="Helical" evidence="6">
    <location>
        <begin position="20"/>
        <end position="40"/>
    </location>
</feature>
<dbReference type="PANTHER" id="PTHR30482">
    <property type="entry name" value="HIGH-AFFINITY BRANCHED-CHAIN AMINO ACID TRANSPORT SYSTEM PERMEASE"/>
    <property type="match status" value="1"/>
</dbReference>
<feature type="transmembrane region" description="Helical" evidence="6">
    <location>
        <begin position="261"/>
        <end position="286"/>
    </location>
</feature>
<dbReference type="CDD" id="cd06581">
    <property type="entry name" value="TM_PBP1_LivM_like"/>
    <property type="match status" value="1"/>
</dbReference>
<dbReference type="RefSeq" id="WP_316698010.1">
    <property type="nucleotide sequence ID" value="NZ_CP136336.1"/>
</dbReference>
<keyword evidence="4 6" id="KW-1133">Transmembrane helix</keyword>
<evidence type="ECO:0000256" key="4">
    <source>
        <dbReference type="ARBA" id="ARBA00022989"/>
    </source>
</evidence>
<evidence type="ECO:0000256" key="6">
    <source>
        <dbReference type="SAM" id="Phobius"/>
    </source>
</evidence>
<evidence type="ECO:0000313" key="8">
    <source>
        <dbReference type="Proteomes" id="UP001303946"/>
    </source>
</evidence>
<dbReference type="Pfam" id="PF02653">
    <property type="entry name" value="BPD_transp_2"/>
    <property type="match status" value="1"/>
</dbReference>